<evidence type="ECO:0000313" key="3">
    <source>
        <dbReference type="EMBL" id="JAI90748.1"/>
    </source>
</evidence>
<keyword evidence="2" id="KW-0472">Membrane</keyword>
<sequence length="136" mass="15884">MKCLEKNNSSKVKRRTHNTQRTQSKNLMPSFPAGQAVLAKFFFRCANNFKNGRQHKKNGHELKICSSSSSLRLKCDHTKSIHTRRMPMFASNLYANQDNCLPQAQEHRCRHLKKLISNICVLFYVSYCYNYLTKPQ</sequence>
<feature type="region of interest" description="Disordered" evidence="1">
    <location>
        <begin position="1"/>
        <end position="28"/>
    </location>
</feature>
<name>A0A0P4YDF8_9CRUS</name>
<evidence type="ECO:0000256" key="1">
    <source>
        <dbReference type="SAM" id="MobiDB-lite"/>
    </source>
</evidence>
<accession>A0A0P4YDF8</accession>
<protein>
    <submittedName>
        <fullName evidence="3">Uncharacterized protein</fullName>
    </submittedName>
</protein>
<dbReference type="EMBL" id="GDIP01232653">
    <property type="protein sequence ID" value="JAI90748.1"/>
    <property type="molecule type" value="Transcribed_RNA"/>
</dbReference>
<feature type="compositionally biased region" description="Polar residues" evidence="1">
    <location>
        <begin position="1"/>
        <end position="10"/>
    </location>
</feature>
<dbReference type="AlphaFoldDB" id="A0A0P4YDF8"/>
<keyword evidence="2" id="KW-1133">Transmembrane helix</keyword>
<proteinExistence type="predicted"/>
<reference evidence="3" key="2">
    <citation type="submission" date="2015-10" db="EMBL/GenBank/DDBJ databases">
        <authorList>
            <person name="Gilbert D.G."/>
        </authorList>
    </citation>
    <scope>NUCLEOTIDE SEQUENCE</scope>
</reference>
<organism evidence="3">
    <name type="scientific">Daphnia magna</name>
    <dbReference type="NCBI Taxonomy" id="35525"/>
    <lineage>
        <taxon>Eukaryota</taxon>
        <taxon>Metazoa</taxon>
        <taxon>Ecdysozoa</taxon>
        <taxon>Arthropoda</taxon>
        <taxon>Crustacea</taxon>
        <taxon>Branchiopoda</taxon>
        <taxon>Diplostraca</taxon>
        <taxon>Cladocera</taxon>
        <taxon>Anomopoda</taxon>
        <taxon>Daphniidae</taxon>
        <taxon>Daphnia</taxon>
    </lineage>
</organism>
<feature type="transmembrane region" description="Helical" evidence="2">
    <location>
        <begin position="115"/>
        <end position="132"/>
    </location>
</feature>
<reference evidence="3" key="1">
    <citation type="submission" date="2015-10" db="EMBL/GenBank/DDBJ databases">
        <title>Daphnia magna gene sets from two clonal populations assembled and annotated with EvidentialGene.</title>
        <authorList>
            <person name="Gilbert D."/>
            <person name="Podicheti R."/>
            <person name="Orsini L."/>
            <person name="Colbourne J."/>
            <person name="Pfrender M."/>
        </authorList>
    </citation>
    <scope>NUCLEOTIDE SEQUENCE</scope>
</reference>
<keyword evidence="2" id="KW-0812">Transmembrane</keyword>
<evidence type="ECO:0000256" key="2">
    <source>
        <dbReference type="SAM" id="Phobius"/>
    </source>
</evidence>